<comment type="subcellular location">
    <subcellularLocation>
        <location evidence="1">Membrane</location>
        <topology evidence="1">Multi-pass membrane protein</topology>
    </subcellularLocation>
</comment>
<feature type="transmembrane region" description="Helical" evidence="5">
    <location>
        <begin position="28"/>
        <end position="49"/>
    </location>
</feature>
<sequence length="416" mass="44854">MKQITGLLADKPRVNRVFTLLCFAAPPAAGSVVSFLFNGGGLACFANVLTGRVALSKLRDVRIISLLFLGYVACCLLAALMNGSAFRKPTELLSLATFAFFPFSYAYWSISVKKDVISSIVWGSAIACVSGLAVAVAQAVMHPGIRVEGGAGNALVFATVTVIAISVVLAGIMLGGNSRRPILGGFAFCGVLALVLSQSRSPLLMLAVNALMLMIVFGGARWLRRLWLPVTAVVLLLAAMLASGVDLPFISPRFHEVITNWKQVRDQGNYDSSAGLRLAIWEIGFEMWKEAPWFGHGRQFAAEEMGRRLVEIYGIDRSFTHFHNFLLQALVQNGVLGLLSLLALLGFGGWLAFKTLKTSQDDERRFGAALMLIVLVTYIGAGITNIMFGHDILDAVFMICMVPGVYLAVGRSMAVP</sequence>
<feature type="transmembrane region" description="Helical" evidence="5">
    <location>
        <begin position="227"/>
        <end position="245"/>
    </location>
</feature>
<evidence type="ECO:0000259" key="6">
    <source>
        <dbReference type="Pfam" id="PF04932"/>
    </source>
</evidence>
<protein>
    <submittedName>
        <fullName evidence="7">O-antigen ligase family protein</fullName>
    </submittedName>
</protein>
<evidence type="ECO:0000256" key="1">
    <source>
        <dbReference type="ARBA" id="ARBA00004141"/>
    </source>
</evidence>
<evidence type="ECO:0000256" key="4">
    <source>
        <dbReference type="ARBA" id="ARBA00023136"/>
    </source>
</evidence>
<dbReference type="GO" id="GO:0016874">
    <property type="term" value="F:ligase activity"/>
    <property type="evidence" value="ECO:0007669"/>
    <property type="project" value="UniProtKB-KW"/>
</dbReference>
<keyword evidence="8" id="KW-1185">Reference proteome</keyword>
<evidence type="ECO:0000313" key="7">
    <source>
        <dbReference type="EMBL" id="RFC68818.1"/>
    </source>
</evidence>
<dbReference type="EMBL" id="QURN01000003">
    <property type="protein sequence ID" value="RFC68818.1"/>
    <property type="molecule type" value="Genomic_DNA"/>
</dbReference>
<proteinExistence type="predicted"/>
<evidence type="ECO:0000256" key="2">
    <source>
        <dbReference type="ARBA" id="ARBA00022692"/>
    </source>
</evidence>
<dbReference type="AlphaFoldDB" id="A0A371XHV8"/>
<feature type="transmembrane region" description="Helical" evidence="5">
    <location>
        <begin position="120"/>
        <end position="141"/>
    </location>
</feature>
<feature type="transmembrane region" description="Helical" evidence="5">
    <location>
        <begin position="153"/>
        <end position="174"/>
    </location>
</feature>
<dbReference type="InterPro" id="IPR051533">
    <property type="entry name" value="WaaL-like"/>
</dbReference>
<dbReference type="GO" id="GO:0016020">
    <property type="term" value="C:membrane"/>
    <property type="evidence" value="ECO:0007669"/>
    <property type="project" value="UniProtKB-SubCell"/>
</dbReference>
<evidence type="ECO:0000313" key="8">
    <source>
        <dbReference type="Proteomes" id="UP000262379"/>
    </source>
</evidence>
<dbReference type="InterPro" id="IPR007016">
    <property type="entry name" value="O-antigen_ligase-rel_domated"/>
</dbReference>
<name>A0A371XHV8_9HYPH</name>
<feature type="transmembrane region" description="Helical" evidence="5">
    <location>
        <begin position="334"/>
        <end position="353"/>
    </location>
</feature>
<keyword evidence="4 5" id="KW-0472">Membrane</keyword>
<dbReference type="RefSeq" id="WP_116622586.1">
    <property type="nucleotide sequence ID" value="NZ_QURN01000003.1"/>
</dbReference>
<reference evidence="8" key="1">
    <citation type="submission" date="2018-08" db="EMBL/GenBank/DDBJ databases">
        <authorList>
            <person name="Im W.T."/>
        </authorList>
    </citation>
    <scope>NUCLEOTIDE SEQUENCE [LARGE SCALE GENOMIC DNA]</scope>
    <source>
        <strain evidence="8">LA-28</strain>
    </source>
</reference>
<feature type="transmembrane region" description="Helical" evidence="5">
    <location>
        <begin position="392"/>
        <end position="409"/>
    </location>
</feature>
<feature type="transmembrane region" description="Helical" evidence="5">
    <location>
        <begin position="365"/>
        <end position="386"/>
    </location>
</feature>
<feature type="domain" description="O-antigen ligase-related" evidence="6">
    <location>
        <begin position="186"/>
        <end position="341"/>
    </location>
</feature>
<keyword evidence="7" id="KW-0436">Ligase</keyword>
<feature type="transmembrane region" description="Helical" evidence="5">
    <location>
        <begin position="181"/>
        <end position="197"/>
    </location>
</feature>
<feature type="transmembrane region" description="Helical" evidence="5">
    <location>
        <begin position="61"/>
        <end position="80"/>
    </location>
</feature>
<dbReference type="PANTHER" id="PTHR37422:SF13">
    <property type="entry name" value="LIPOPOLYSACCHARIDE BIOSYNTHESIS PROTEIN PA4999-RELATED"/>
    <property type="match status" value="1"/>
</dbReference>
<organism evidence="7 8">
    <name type="scientific">Mesorhizobium denitrificans</name>
    <dbReference type="NCBI Taxonomy" id="2294114"/>
    <lineage>
        <taxon>Bacteria</taxon>
        <taxon>Pseudomonadati</taxon>
        <taxon>Pseudomonadota</taxon>
        <taxon>Alphaproteobacteria</taxon>
        <taxon>Hyphomicrobiales</taxon>
        <taxon>Phyllobacteriaceae</taxon>
        <taxon>Mesorhizobium</taxon>
    </lineage>
</organism>
<gene>
    <name evidence="7" type="ORF">DY251_04085</name>
</gene>
<keyword evidence="3 5" id="KW-1133">Transmembrane helix</keyword>
<accession>A0A371XHV8</accession>
<feature type="transmembrane region" description="Helical" evidence="5">
    <location>
        <begin position="203"/>
        <end position="220"/>
    </location>
</feature>
<dbReference type="Pfam" id="PF04932">
    <property type="entry name" value="Wzy_C"/>
    <property type="match status" value="1"/>
</dbReference>
<dbReference type="PANTHER" id="PTHR37422">
    <property type="entry name" value="TEICHURONIC ACID BIOSYNTHESIS PROTEIN TUAE"/>
    <property type="match status" value="1"/>
</dbReference>
<keyword evidence="2 5" id="KW-0812">Transmembrane</keyword>
<evidence type="ECO:0000256" key="3">
    <source>
        <dbReference type="ARBA" id="ARBA00022989"/>
    </source>
</evidence>
<evidence type="ECO:0000256" key="5">
    <source>
        <dbReference type="SAM" id="Phobius"/>
    </source>
</evidence>
<comment type="caution">
    <text evidence="7">The sequence shown here is derived from an EMBL/GenBank/DDBJ whole genome shotgun (WGS) entry which is preliminary data.</text>
</comment>
<dbReference type="Proteomes" id="UP000262379">
    <property type="component" value="Unassembled WGS sequence"/>
</dbReference>
<feature type="transmembrane region" description="Helical" evidence="5">
    <location>
        <begin position="92"/>
        <end position="108"/>
    </location>
</feature>